<evidence type="ECO:0000313" key="2">
    <source>
        <dbReference type="Proteomes" id="UP000032300"/>
    </source>
</evidence>
<dbReference type="Proteomes" id="UP000032300">
    <property type="component" value="Chromosome"/>
</dbReference>
<gene>
    <name evidence="1" type="ORF">TS85_04015</name>
</gene>
<sequence length="103" mass="11246">MRDEINSVANDTNNTALDELYRIVQGVNAASAELLQSGADILVKLNDEATANGRTNQDDLGKTLNRVLPDIYKGYLRALGRATEVPGRMAERFTKAHRTAAKS</sequence>
<organism evidence="1 2">
    <name type="scientific">Sphingomonas hengshuiensis</name>
    <dbReference type="NCBI Taxonomy" id="1609977"/>
    <lineage>
        <taxon>Bacteria</taxon>
        <taxon>Pseudomonadati</taxon>
        <taxon>Pseudomonadota</taxon>
        <taxon>Alphaproteobacteria</taxon>
        <taxon>Sphingomonadales</taxon>
        <taxon>Sphingomonadaceae</taxon>
        <taxon>Sphingomonas</taxon>
    </lineage>
</organism>
<accession>A0A7U4J6H7</accession>
<dbReference type="KEGG" id="sphi:TS85_04015"/>
<reference evidence="1 2" key="1">
    <citation type="journal article" date="2015" name="Int. J. Syst. Evol. Microbiol.">
        <title>Sphingomonas hengshuiensis sp. nov., isolated from lake wetland.</title>
        <authorList>
            <person name="Wei S."/>
            <person name="Wang T."/>
            <person name="Liu H."/>
            <person name="Zhang C."/>
            <person name="Guo J."/>
            <person name="Wang Q."/>
            <person name="Liang K."/>
            <person name="Zhang Z."/>
        </authorList>
    </citation>
    <scope>NUCLEOTIDE SEQUENCE [LARGE SCALE GENOMIC DNA]</scope>
    <source>
        <strain evidence="1 2">WHSC-8</strain>
    </source>
</reference>
<keyword evidence="2" id="KW-1185">Reference proteome</keyword>
<name>A0A7U4J6H7_9SPHN</name>
<evidence type="ECO:0008006" key="3">
    <source>
        <dbReference type="Google" id="ProtNLM"/>
    </source>
</evidence>
<dbReference type="EMBL" id="CP010836">
    <property type="protein sequence ID" value="AJP71163.1"/>
    <property type="molecule type" value="Genomic_DNA"/>
</dbReference>
<dbReference type="AlphaFoldDB" id="A0A7U4J6H7"/>
<reference evidence="1 2" key="2">
    <citation type="submission" date="2015-02" db="EMBL/GenBank/DDBJ databases">
        <title>The complete genome of Sphingomonas hengshuiensis sp. WHSC-8 isolated from soil of Hengshui Lake.</title>
        <authorList>
            <person name="Wei S."/>
            <person name="Guo J."/>
            <person name="Su C."/>
            <person name="Wu R."/>
            <person name="Zhang Z."/>
            <person name="Liang K."/>
            <person name="Li H."/>
            <person name="Wang T."/>
            <person name="Liu H."/>
            <person name="Zhang C."/>
            <person name="Li Z."/>
            <person name="Wang Q."/>
            <person name="Meng J."/>
        </authorList>
    </citation>
    <scope>NUCLEOTIDE SEQUENCE [LARGE SCALE GENOMIC DNA]</scope>
    <source>
        <strain evidence="1 2">WHSC-8</strain>
    </source>
</reference>
<protein>
    <recommendedName>
        <fullName evidence="3">Phasin domain-containing protein</fullName>
    </recommendedName>
</protein>
<evidence type="ECO:0000313" key="1">
    <source>
        <dbReference type="EMBL" id="AJP71163.1"/>
    </source>
</evidence>
<proteinExistence type="predicted"/>